<keyword evidence="1" id="KW-0479">Metal-binding</keyword>
<dbReference type="SUPFAM" id="SSF90209">
    <property type="entry name" value="Ran binding protein zinc finger-like"/>
    <property type="match status" value="1"/>
</dbReference>
<feature type="domain" description="RanBP2-type" evidence="6">
    <location>
        <begin position="5"/>
        <end position="24"/>
    </location>
</feature>
<proteinExistence type="predicted"/>
<evidence type="ECO:0000256" key="3">
    <source>
        <dbReference type="ARBA" id="ARBA00022833"/>
    </source>
</evidence>
<dbReference type="EMBL" id="BMAR01000002">
    <property type="protein sequence ID" value="GFR41568.1"/>
    <property type="molecule type" value="Genomic_DNA"/>
</dbReference>
<evidence type="ECO:0000256" key="4">
    <source>
        <dbReference type="SAM" id="Coils"/>
    </source>
</evidence>
<feature type="region of interest" description="Disordered" evidence="5">
    <location>
        <begin position="513"/>
        <end position="580"/>
    </location>
</feature>
<reference evidence="7 8" key="1">
    <citation type="journal article" date="2021" name="Sci. Rep.">
        <title>Genome sequencing of the multicellular alga Astrephomene provides insights into convergent evolution of germ-soma differentiation.</title>
        <authorList>
            <person name="Yamashita S."/>
            <person name="Yamamoto K."/>
            <person name="Matsuzaki R."/>
            <person name="Suzuki S."/>
            <person name="Yamaguchi H."/>
            <person name="Hirooka S."/>
            <person name="Minakuchi Y."/>
            <person name="Miyagishima S."/>
            <person name="Kawachi M."/>
            <person name="Toyoda A."/>
            <person name="Nozaki H."/>
        </authorList>
    </citation>
    <scope>NUCLEOTIDE SEQUENCE [LARGE SCALE GENOMIC DNA]</scope>
    <source>
        <strain evidence="7 8">NIES-4017</strain>
    </source>
</reference>
<feature type="compositionally biased region" description="Low complexity" evidence="5">
    <location>
        <begin position="332"/>
        <end position="353"/>
    </location>
</feature>
<dbReference type="PROSITE" id="PS01358">
    <property type="entry name" value="ZF_RANBP2_1"/>
    <property type="match status" value="1"/>
</dbReference>
<dbReference type="Proteomes" id="UP001054857">
    <property type="component" value="Unassembled WGS sequence"/>
</dbReference>
<feature type="compositionally biased region" description="Basic and acidic residues" evidence="5">
    <location>
        <begin position="534"/>
        <end position="543"/>
    </location>
</feature>
<dbReference type="InterPro" id="IPR036443">
    <property type="entry name" value="Znf_RanBP2_sf"/>
</dbReference>
<dbReference type="InterPro" id="IPR001876">
    <property type="entry name" value="Znf_RanBP2"/>
</dbReference>
<dbReference type="GO" id="GO:0008270">
    <property type="term" value="F:zinc ion binding"/>
    <property type="evidence" value="ECO:0007669"/>
    <property type="project" value="UniProtKB-KW"/>
</dbReference>
<feature type="compositionally biased region" description="Acidic residues" evidence="5">
    <location>
        <begin position="514"/>
        <end position="527"/>
    </location>
</feature>
<keyword evidence="4" id="KW-0175">Coiled coil</keyword>
<feature type="non-terminal residue" evidence="7">
    <location>
        <position position="1"/>
    </location>
</feature>
<feature type="compositionally biased region" description="Low complexity" evidence="5">
    <location>
        <begin position="409"/>
        <end position="431"/>
    </location>
</feature>
<dbReference type="Gene3D" id="2.30.30.380">
    <property type="entry name" value="Zn-finger domain of Sec23/24"/>
    <property type="match status" value="1"/>
</dbReference>
<feature type="region of interest" description="Disordered" evidence="5">
    <location>
        <begin position="117"/>
        <end position="157"/>
    </location>
</feature>
<accession>A0AAD3HI62</accession>
<evidence type="ECO:0000313" key="8">
    <source>
        <dbReference type="Proteomes" id="UP001054857"/>
    </source>
</evidence>
<evidence type="ECO:0000313" key="7">
    <source>
        <dbReference type="EMBL" id="GFR41568.1"/>
    </source>
</evidence>
<evidence type="ECO:0000259" key="6">
    <source>
        <dbReference type="PROSITE" id="PS01358"/>
    </source>
</evidence>
<sequence>MPCDWACDSCTFVNSGLLPSCELCGALRSGVPQSGPDDPITLSDDDDTGAAALPPPKPVPGATAAGNSKDVVDLANDFDEPQKRNTINTRASRQTARQPVADVTIIDDDEEAPKFNSLIPRPHLGHAAGPNKARRPRSELIPDLGQHPDAAGRRPADETFSLDGCGCTLPLSSLAAQLQPVLTAATASTAATAAAAGPVIKLAAAGQAVGQANGGCGGGDPAVLQQNPTLLDLAAPLACPTSRCRGCLSSRDVRLLLGPYGTRALYGAMCTALRREAKAAKATKREHGGSGAGPSSAAAAAAATQMQIPQGRRNRGGGKRSTAAPTAECSGAAVPQQPAQQPQPHTPLLPLAPSCPACHSRTLATSVLRDLQQAQQQQTSAAASMLQPDQLCAALAARGGLPPPPPPAAAAAAATAAGSKPATRSTRTASLASTATDTAAAAGGAGGGLTSLASRLLDAVGPRCAFVCLSCPESCEEGAVASPGRLQALQAEADLAARVLRLLRRVRAVLLSAQEEEEEEDEEDGDGGDAAAKGAEDKAHGAKDWAAAGWNGRGGRGSRRRRSGGRRGGGGGRYGDGGGRYGDGGKAWAKGVGYGGGQGGHNEAAAAAAAVKAAQERQRQADEEVKSCLSELLVALSAGASSGAGRATGGGGGSCSSSGGALASPPPVLLAALQCGGLPYILRLLLQNESLLDMGQRQGLYNVVLSVVRRIVSNMSLLELLVLPASDPLDTSAPAPSASAAAAGAGAAAAAAGGGGGLAGGGGGGGAGEGSSDPPLGAVFESLGRQCAVFKRAAQDLADGAEEDIAALGLALELG</sequence>
<evidence type="ECO:0000256" key="2">
    <source>
        <dbReference type="ARBA" id="ARBA00022771"/>
    </source>
</evidence>
<keyword evidence="2" id="KW-0863">Zinc-finger</keyword>
<feature type="region of interest" description="Disordered" evidence="5">
    <location>
        <begin position="403"/>
        <end position="431"/>
    </location>
</feature>
<name>A0AAD3HI62_9CHLO</name>
<feature type="region of interest" description="Disordered" evidence="5">
    <location>
        <begin position="281"/>
        <end position="353"/>
    </location>
</feature>
<comment type="caution">
    <text evidence="7">The sequence shown here is derived from an EMBL/GenBank/DDBJ whole genome shotgun (WGS) entry which is preliminary data.</text>
</comment>
<keyword evidence="3" id="KW-0862">Zinc</keyword>
<evidence type="ECO:0000256" key="1">
    <source>
        <dbReference type="ARBA" id="ARBA00022723"/>
    </source>
</evidence>
<keyword evidence="8" id="KW-1185">Reference proteome</keyword>
<organism evidence="7 8">
    <name type="scientific">Astrephomene gubernaculifera</name>
    <dbReference type="NCBI Taxonomy" id="47775"/>
    <lineage>
        <taxon>Eukaryota</taxon>
        <taxon>Viridiplantae</taxon>
        <taxon>Chlorophyta</taxon>
        <taxon>core chlorophytes</taxon>
        <taxon>Chlorophyceae</taxon>
        <taxon>CS clade</taxon>
        <taxon>Chlamydomonadales</taxon>
        <taxon>Astrephomenaceae</taxon>
        <taxon>Astrephomene</taxon>
    </lineage>
</organism>
<feature type="compositionally biased region" description="Basic residues" evidence="5">
    <location>
        <begin position="556"/>
        <end position="565"/>
    </location>
</feature>
<feature type="coiled-coil region" evidence="4">
    <location>
        <begin position="604"/>
        <end position="631"/>
    </location>
</feature>
<feature type="compositionally biased region" description="Low complexity" evidence="5">
    <location>
        <begin position="293"/>
        <end position="303"/>
    </location>
</feature>
<feature type="compositionally biased region" description="Gly residues" evidence="5">
    <location>
        <begin position="566"/>
        <end position="580"/>
    </location>
</feature>
<gene>
    <name evidence="7" type="ORF">Agub_g2288</name>
</gene>
<evidence type="ECO:0000256" key="5">
    <source>
        <dbReference type="SAM" id="MobiDB-lite"/>
    </source>
</evidence>
<protein>
    <recommendedName>
        <fullName evidence="6">RanBP2-type domain-containing protein</fullName>
    </recommendedName>
</protein>
<dbReference type="AlphaFoldDB" id="A0AAD3HI62"/>
<feature type="region of interest" description="Disordered" evidence="5">
    <location>
        <begin position="29"/>
        <end position="67"/>
    </location>
</feature>